<dbReference type="InterPro" id="IPR029063">
    <property type="entry name" value="SAM-dependent_MTases_sf"/>
</dbReference>
<dbReference type="InterPro" id="IPR006901">
    <property type="entry name" value="TrmK"/>
</dbReference>
<dbReference type="PIRSF" id="PIRSF018637">
    <property type="entry name" value="TrmK"/>
    <property type="match status" value="1"/>
</dbReference>
<dbReference type="EMBL" id="JADKPV010000001">
    <property type="protein sequence ID" value="MBF4500185.1"/>
    <property type="molecule type" value="Genomic_DNA"/>
</dbReference>
<dbReference type="Gene3D" id="1.10.287.1890">
    <property type="match status" value="1"/>
</dbReference>
<reference evidence="1" key="1">
    <citation type="submission" date="2020-11" db="EMBL/GenBank/DDBJ databases">
        <title>Multidrug resistant novel bacterium Savagea serpentis sp. nov., isolated from the scats of a vine snake (Ahaetulla nasuta).</title>
        <authorList>
            <person name="Venkata Ramana V."/>
            <person name="Vikas Patil S."/>
            <person name="Yogita Lugani V."/>
        </authorList>
    </citation>
    <scope>NUCLEOTIDE SEQUENCE</scope>
    <source>
        <strain evidence="1">SN6</strain>
    </source>
</reference>
<dbReference type="Gene3D" id="3.40.50.150">
    <property type="entry name" value="Vaccinia Virus protein VP39"/>
    <property type="match status" value="1"/>
</dbReference>
<dbReference type="GO" id="GO:0160105">
    <property type="term" value="F:tRNA (adenine(22)-N1)-methyltransferase activity"/>
    <property type="evidence" value="ECO:0007669"/>
    <property type="project" value="InterPro"/>
</dbReference>
<dbReference type="PANTHER" id="PTHR38451">
    <property type="entry name" value="TRNA (ADENINE(22)-N(1))-METHYLTRANSFERASE"/>
    <property type="match status" value="1"/>
</dbReference>
<comment type="caution">
    <text evidence="1">The sequence shown here is derived from an EMBL/GenBank/DDBJ whole genome shotgun (WGS) entry which is preliminary data.</text>
</comment>
<dbReference type="PANTHER" id="PTHR38451:SF1">
    <property type="entry name" value="TRNA (ADENINE(22)-N(1))-METHYLTRANSFERASE"/>
    <property type="match status" value="1"/>
</dbReference>
<dbReference type="AlphaFoldDB" id="A0A8J7G114"/>
<evidence type="ECO:0000313" key="1">
    <source>
        <dbReference type="EMBL" id="MBF4500185.1"/>
    </source>
</evidence>
<evidence type="ECO:0000313" key="2">
    <source>
        <dbReference type="Proteomes" id="UP000622653"/>
    </source>
</evidence>
<dbReference type="SUPFAM" id="SSF53335">
    <property type="entry name" value="S-adenosyl-L-methionine-dependent methyltransferases"/>
    <property type="match status" value="1"/>
</dbReference>
<keyword evidence="2" id="KW-1185">Reference proteome</keyword>
<organism evidence="1 2">
    <name type="scientific">Savagea serpentis</name>
    <dbReference type="NCBI Taxonomy" id="2785297"/>
    <lineage>
        <taxon>Bacteria</taxon>
        <taxon>Bacillati</taxon>
        <taxon>Bacillota</taxon>
        <taxon>Bacilli</taxon>
        <taxon>Bacillales</taxon>
        <taxon>Caryophanaceae</taxon>
        <taxon>Savagea</taxon>
    </lineage>
</organism>
<dbReference type="Pfam" id="PF04816">
    <property type="entry name" value="TrmK"/>
    <property type="match status" value="1"/>
</dbReference>
<proteinExistence type="predicted"/>
<accession>A0A8J7G114</accession>
<protein>
    <submittedName>
        <fullName evidence="1">tRNA (Adenine-N(1))-methyltransferase</fullName>
    </submittedName>
</protein>
<name>A0A8J7G114_9BACL</name>
<sequence length="232" mass="26487">MKIMELSKRLRCVASYVQEGVSMADIGSDHAYLPCYLVERNQITHAVAGEVVKGPFESAQRTVRERGFSDKIEVRLANGLQAIHKEDNIHTVTIAGMGGPLIAQILESGEKHLTTVERIIAQPNIHARPIREWAVNKQWKIVNEAIMKEDGKIYEIVVLERGRATYDEDELQFGPYLMREKNDVFIEKWQREANAKRNILQALQKAQKTKDNERRSEKIKQELANIEGVIAK</sequence>
<gene>
    <name evidence="1" type="ORF">IRY55_02320</name>
</gene>
<dbReference type="Proteomes" id="UP000622653">
    <property type="component" value="Unassembled WGS sequence"/>
</dbReference>